<evidence type="ECO:0000256" key="9">
    <source>
        <dbReference type="RuleBase" id="RU367011"/>
    </source>
</evidence>
<evidence type="ECO:0000256" key="7">
    <source>
        <dbReference type="ARBA" id="ARBA00023239"/>
    </source>
</evidence>
<comment type="catalytic activity">
    <reaction evidence="8 9">
        <text>hydrogencarbonate + H(+) = CO2 + H2O</text>
        <dbReference type="Rhea" id="RHEA:10748"/>
        <dbReference type="ChEBI" id="CHEBI:15377"/>
        <dbReference type="ChEBI" id="CHEBI:15378"/>
        <dbReference type="ChEBI" id="CHEBI:16526"/>
        <dbReference type="ChEBI" id="CHEBI:17544"/>
        <dbReference type="EC" id="4.2.1.1"/>
    </reaction>
</comment>
<accession>A0A1U8Q5S5</accession>
<dbReference type="STRING" id="4432.A0A1U8Q5S5"/>
<dbReference type="InParanoid" id="A0A1U8Q5S5"/>
<dbReference type="InterPro" id="IPR036398">
    <property type="entry name" value="CA_dom_sf"/>
</dbReference>
<dbReference type="GeneID" id="104601281"/>
<dbReference type="SUPFAM" id="SSF51069">
    <property type="entry name" value="Carbonic anhydrase"/>
    <property type="match status" value="1"/>
</dbReference>
<dbReference type="Proteomes" id="UP000189703">
    <property type="component" value="Unplaced"/>
</dbReference>
<organism evidence="11 12">
    <name type="scientific">Nelumbo nucifera</name>
    <name type="common">Sacred lotus</name>
    <dbReference type="NCBI Taxonomy" id="4432"/>
    <lineage>
        <taxon>Eukaryota</taxon>
        <taxon>Viridiplantae</taxon>
        <taxon>Streptophyta</taxon>
        <taxon>Embryophyta</taxon>
        <taxon>Tracheophyta</taxon>
        <taxon>Spermatophyta</taxon>
        <taxon>Magnoliopsida</taxon>
        <taxon>Proteales</taxon>
        <taxon>Nelumbonaceae</taxon>
        <taxon>Nelumbo</taxon>
    </lineage>
</organism>
<dbReference type="Pfam" id="PF00194">
    <property type="entry name" value="Carb_anhydrase"/>
    <property type="match status" value="1"/>
</dbReference>
<sequence>MVHELYKAYIMKVSLCKSNPREWNMEKLRIQILPSVFLLVFILHSGPTTSQEVEDEQEFDYVEGSGKGPEQWGEIHPEWALCKNGEMQSPIDLLNKRVQIVSHLGRLKRNYRPSNATIKNRGHDIMLKWVDGAGWIEINGTQYVLQQCHWHSPSEHTINGKRFDLEVHMVHQSISDNKTSVVGIMYKIGRPDTFLSKIMGYINSIAETKEKETVVGVVDPKNIKLGSRKYYRYMGSLTVPPCTQDVVWTIVRKVRTVSREQVRLLREAVDDDAENNARPVQPINGRSIHLYRPRLRLDN</sequence>
<dbReference type="PANTHER" id="PTHR18952">
    <property type="entry name" value="CARBONIC ANHYDRASE"/>
    <property type="match status" value="1"/>
</dbReference>
<dbReference type="GO" id="GO:0016836">
    <property type="term" value="F:hydro-lyase activity"/>
    <property type="evidence" value="ECO:0000318"/>
    <property type="project" value="GO_Central"/>
</dbReference>
<proteinExistence type="inferred from homology"/>
<dbReference type="OrthoDB" id="429145at2759"/>
<dbReference type="EC" id="4.2.1.1" evidence="2 9"/>
<dbReference type="RefSeq" id="XP_019053947.1">
    <property type="nucleotide sequence ID" value="XM_019198402.1"/>
</dbReference>
<keyword evidence="4" id="KW-0732">Signal</keyword>
<dbReference type="AlphaFoldDB" id="A0A1U8Q5S5"/>
<keyword evidence="11" id="KW-1185">Reference proteome</keyword>
<dbReference type="FunFam" id="3.10.200.10:FF:000007">
    <property type="entry name" value="Alpha carbonic anhydrase 3"/>
    <property type="match status" value="1"/>
</dbReference>
<comment type="cofactor">
    <cofactor evidence="1 9">
        <name>Zn(2+)</name>
        <dbReference type="ChEBI" id="CHEBI:29105"/>
    </cofactor>
</comment>
<dbReference type="GO" id="GO:0008270">
    <property type="term" value="F:zinc ion binding"/>
    <property type="evidence" value="ECO:0007669"/>
    <property type="project" value="UniProtKB-UniRule"/>
</dbReference>
<dbReference type="InterPro" id="IPR018338">
    <property type="entry name" value="Carbonic_anhydrase_a-class_CS"/>
</dbReference>
<evidence type="ECO:0000256" key="4">
    <source>
        <dbReference type="ARBA" id="ARBA00022729"/>
    </source>
</evidence>
<comment type="similarity">
    <text evidence="9">Belongs to the alpha-carbonic anhydrase family.</text>
</comment>
<dbReference type="Gene3D" id="3.10.200.10">
    <property type="entry name" value="Alpha carbonic anhydrase"/>
    <property type="match status" value="1"/>
</dbReference>
<keyword evidence="7 9" id="KW-0456">Lyase</keyword>
<evidence type="ECO:0000256" key="3">
    <source>
        <dbReference type="ARBA" id="ARBA00022723"/>
    </source>
</evidence>
<dbReference type="FunCoup" id="A0A1U8Q5S5">
    <property type="interactions" value="41"/>
</dbReference>
<dbReference type="CDD" id="cd03124">
    <property type="entry name" value="alpha_CA_prokaryotic_like"/>
    <property type="match status" value="1"/>
</dbReference>
<dbReference type="PROSITE" id="PS51144">
    <property type="entry name" value="ALPHA_CA_2"/>
    <property type="match status" value="1"/>
</dbReference>
<dbReference type="KEGG" id="nnu:104601281"/>
<comment type="function">
    <text evidence="9">Reversible hydration of carbon dioxide.</text>
</comment>
<evidence type="ECO:0000256" key="5">
    <source>
        <dbReference type="ARBA" id="ARBA00022833"/>
    </source>
</evidence>
<dbReference type="InterPro" id="IPR041891">
    <property type="entry name" value="Alpha_CA_prokaryot-like"/>
</dbReference>
<gene>
    <name evidence="12" type="primary">LOC104601281</name>
</gene>
<evidence type="ECO:0000256" key="2">
    <source>
        <dbReference type="ARBA" id="ARBA00012925"/>
    </source>
</evidence>
<evidence type="ECO:0000259" key="10">
    <source>
        <dbReference type="PROSITE" id="PS51144"/>
    </source>
</evidence>
<evidence type="ECO:0000313" key="11">
    <source>
        <dbReference type="Proteomes" id="UP000189703"/>
    </source>
</evidence>
<dbReference type="OMA" id="HKNQNAC"/>
<protein>
    <recommendedName>
        <fullName evidence="2 9">Carbonic anhydrase</fullName>
        <ecNumber evidence="2 9">4.2.1.1</ecNumber>
    </recommendedName>
</protein>
<dbReference type="SMART" id="SM01057">
    <property type="entry name" value="Carb_anhydrase"/>
    <property type="match status" value="1"/>
</dbReference>
<dbReference type="PANTHER" id="PTHR18952:SF208">
    <property type="entry name" value="CARBONIC ANHYDRASE XA-RELATED"/>
    <property type="match status" value="1"/>
</dbReference>
<keyword evidence="3 9" id="KW-0479">Metal-binding</keyword>
<reference evidence="12" key="1">
    <citation type="submission" date="2025-08" db="UniProtKB">
        <authorList>
            <consortium name="RefSeq"/>
        </authorList>
    </citation>
    <scope>IDENTIFICATION</scope>
</reference>
<name>A0A1U8Q5S5_NELNU</name>
<evidence type="ECO:0000256" key="1">
    <source>
        <dbReference type="ARBA" id="ARBA00001947"/>
    </source>
</evidence>
<keyword evidence="5 9" id="KW-0862">Zinc</keyword>
<dbReference type="PROSITE" id="PS00162">
    <property type="entry name" value="ALPHA_CA_1"/>
    <property type="match status" value="1"/>
</dbReference>
<keyword evidence="6" id="KW-0325">Glycoprotein</keyword>
<dbReference type="GO" id="GO:0004089">
    <property type="term" value="F:carbonate dehydratase activity"/>
    <property type="evidence" value="ECO:0007669"/>
    <property type="project" value="UniProtKB-UniRule"/>
</dbReference>
<dbReference type="InterPro" id="IPR001148">
    <property type="entry name" value="CA_dom"/>
</dbReference>
<dbReference type="eggNOG" id="KOG0382">
    <property type="taxonomic scope" value="Eukaryota"/>
</dbReference>
<evidence type="ECO:0000256" key="6">
    <source>
        <dbReference type="ARBA" id="ARBA00023180"/>
    </source>
</evidence>
<feature type="domain" description="Alpha-carbonic anhydrase" evidence="10">
    <location>
        <begin position="57"/>
        <end position="292"/>
    </location>
</feature>
<dbReference type="InterPro" id="IPR023561">
    <property type="entry name" value="Carbonic_anhydrase_a-class"/>
</dbReference>
<evidence type="ECO:0000256" key="8">
    <source>
        <dbReference type="ARBA" id="ARBA00048348"/>
    </source>
</evidence>
<evidence type="ECO:0000313" key="12">
    <source>
        <dbReference type="RefSeq" id="XP_019053947.1"/>
    </source>
</evidence>